<evidence type="ECO:0000313" key="11">
    <source>
        <dbReference type="Proteomes" id="UP000772196"/>
    </source>
</evidence>
<protein>
    <recommendedName>
        <fullName evidence="7">5-hydroxyisourate hydrolase</fullName>
        <shortName evidence="7">HIU hydrolase</shortName>
        <shortName evidence="7">HIUHase</shortName>
        <ecNumber evidence="7">3.5.2.17</ecNumber>
    </recommendedName>
</protein>
<proteinExistence type="inferred from homology"/>
<dbReference type="InterPro" id="IPR014306">
    <property type="entry name" value="Hydroxyisourate_hydrolase"/>
</dbReference>
<name>A0ABX1H6U4_9ACTN</name>
<comment type="subunit">
    <text evidence="4 7">Homotetramer.</text>
</comment>
<feature type="compositionally biased region" description="Polar residues" evidence="8">
    <location>
        <begin position="23"/>
        <end position="32"/>
    </location>
</feature>
<comment type="catalytic activity">
    <reaction evidence="1 7">
        <text>5-hydroxyisourate + H2O = 5-hydroxy-2-oxo-4-ureido-2,5-dihydro-1H-imidazole-5-carboxylate + H(+)</text>
        <dbReference type="Rhea" id="RHEA:23736"/>
        <dbReference type="ChEBI" id="CHEBI:15377"/>
        <dbReference type="ChEBI" id="CHEBI:15378"/>
        <dbReference type="ChEBI" id="CHEBI:18072"/>
        <dbReference type="ChEBI" id="CHEBI:58639"/>
        <dbReference type="EC" id="3.5.2.17"/>
    </reaction>
</comment>
<evidence type="ECO:0000313" key="10">
    <source>
        <dbReference type="EMBL" id="NKI44079.1"/>
    </source>
</evidence>
<dbReference type="PROSITE" id="PS00768">
    <property type="entry name" value="TRANSTHYRETIN_1"/>
    <property type="match status" value="1"/>
</dbReference>
<dbReference type="Proteomes" id="UP000772196">
    <property type="component" value="Unassembled WGS sequence"/>
</dbReference>
<dbReference type="GO" id="GO:0033971">
    <property type="term" value="F:hydroxyisourate hydrolase activity"/>
    <property type="evidence" value="ECO:0007669"/>
    <property type="project" value="UniProtKB-EC"/>
</dbReference>
<dbReference type="InterPro" id="IPR036817">
    <property type="entry name" value="Transthyretin/HIU_hydrolase_sf"/>
</dbReference>
<dbReference type="EC" id="3.5.2.17" evidence="7"/>
<keyword evidence="11" id="KW-1185">Reference proteome</keyword>
<organism evidence="10 11">
    <name type="scientific">Streptomyces physcomitrii</name>
    <dbReference type="NCBI Taxonomy" id="2724184"/>
    <lineage>
        <taxon>Bacteria</taxon>
        <taxon>Bacillati</taxon>
        <taxon>Actinomycetota</taxon>
        <taxon>Actinomycetes</taxon>
        <taxon>Kitasatosporales</taxon>
        <taxon>Streptomycetaceae</taxon>
        <taxon>Streptomyces</taxon>
    </lineage>
</organism>
<keyword evidence="5 7" id="KW-0659">Purine metabolism</keyword>
<dbReference type="RefSeq" id="WP_168542003.1">
    <property type="nucleotide sequence ID" value="NZ_JAAWWP010000016.1"/>
</dbReference>
<evidence type="ECO:0000256" key="5">
    <source>
        <dbReference type="ARBA" id="ARBA00022631"/>
    </source>
</evidence>
<dbReference type="PANTHER" id="PTHR10395">
    <property type="entry name" value="URICASE AND TRANSTHYRETIN-RELATED"/>
    <property type="match status" value="1"/>
</dbReference>
<comment type="similarity">
    <text evidence="3 7">Belongs to the transthyretin family. 5-hydroxyisourate hydrolase subfamily.</text>
</comment>
<dbReference type="SUPFAM" id="SSF49472">
    <property type="entry name" value="Transthyretin (synonym: prealbumin)"/>
    <property type="match status" value="1"/>
</dbReference>
<dbReference type="Gene3D" id="2.60.40.180">
    <property type="entry name" value="Transthyretin/hydroxyisourate hydrolase domain"/>
    <property type="match status" value="1"/>
</dbReference>
<evidence type="ECO:0000256" key="4">
    <source>
        <dbReference type="ARBA" id="ARBA00011881"/>
    </source>
</evidence>
<reference evidence="10 11" key="1">
    <citation type="submission" date="2020-04" db="EMBL/GenBank/DDBJ databases">
        <title>Phylogenetic Diversity and Antibacterial Activity against Ralstonia solanacearum of Endophytic Actinomycete Isolated from Moss.</title>
        <authorList>
            <person name="Zhuang X."/>
        </authorList>
    </citation>
    <scope>NUCLEOTIDE SEQUENCE [LARGE SCALE GENOMIC DNA]</scope>
    <source>
        <strain evidence="10 11">LD120</strain>
    </source>
</reference>
<evidence type="ECO:0000256" key="6">
    <source>
        <dbReference type="ARBA" id="ARBA00022801"/>
    </source>
</evidence>
<dbReference type="Pfam" id="PF00576">
    <property type="entry name" value="Transthyretin"/>
    <property type="match status" value="1"/>
</dbReference>
<comment type="function">
    <text evidence="2">Catalyzes the hydrolysis of 5-hydroxyisourate (HIU) to 2-oxo-4-hydroxy-4-carboxy-5-ureidoimidazoline (OHCU).</text>
</comment>
<evidence type="ECO:0000256" key="3">
    <source>
        <dbReference type="ARBA" id="ARBA00009850"/>
    </source>
</evidence>
<evidence type="ECO:0000256" key="2">
    <source>
        <dbReference type="ARBA" id="ARBA00002704"/>
    </source>
</evidence>
<sequence>MSEQQPGAGAGAAASGGTPAASLTRTTVSTHVLDTAAGRPAEGIPVALSAQAADGSWRAVGDSRTDGDGRCRELPPLPPGTGAARLDFTTGPYLGGPDPGAPAGFFPEVTVTFEVRPGEHFHVPLLLSRFGYSVYRGS</sequence>
<dbReference type="InterPro" id="IPR023418">
    <property type="entry name" value="Thyroxine_BS"/>
</dbReference>
<dbReference type="NCBIfam" id="TIGR02962">
    <property type="entry name" value="hdxy_isourate"/>
    <property type="match status" value="1"/>
</dbReference>
<evidence type="ECO:0000256" key="1">
    <source>
        <dbReference type="ARBA" id="ARBA00001043"/>
    </source>
</evidence>
<comment type="caution">
    <text evidence="10">The sequence shown here is derived from an EMBL/GenBank/DDBJ whole genome shotgun (WGS) entry which is preliminary data.</text>
</comment>
<feature type="compositionally biased region" description="Low complexity" evidence="8">
    <location>
        <begin position="11"/>
        <end position="22"/>
    </location>
</feature>
<accession>A0ABX1H6U4</accession>
<feature type="region of interest" description="Disordered" evidence="8">
    <location>
        <begin position="1"/>
        <end position="101"/>
    </location>
</feature>
<evidence type="ECO:0000256" key="7">
    <source>
        <dbReference type="RuleBase" id="RU361270"/>
    </source>
</evidence>
<keyword evidence="6 7" id="KW-0378">Hydrolase</keyword>
<feature type="domain" description="Transthyretin/hydroxyisourate hydrolase" evidence="9">
    <location>
        <begin position="28"/>
        <end position="137"/>
    </location>
</feature>
<evidence type="ECO:0000256" key="8">
    <source>
        <dbReference type="SAM" id="MobiDB-lite"/>
    </source>
</evidence>
<evidence type="ECO:0000259" key="9">
    <source>
        <dbReference type="Pfam" id="PF00576"/>
    </source>
</evidence>
<dbReference type="InterPro" id="IPR023416">
    <property type="entry name" value="Transthyretin/HIU_hydrolase_d"/>
</dbReference>
<dbReference type="EMBL" id="JAAWWP010000016">
    <property type="protein sequence ID" value="NKI44079.1"/>
    <property type="molecule type" value="Genomic_DNA"/>
</dbReference>
<dbReference type="PANTHER" id="PTHR10395:SF7">
    <property type="entry name" value="5-HYDROXYISOURATE HYDROLASE"/>
    <property type="match status" value="1"/>
</dbReference>
<feature type="compositionally biased region" description="Basic and acidic residues" evidence="8">
    <location>
        <begin position="61"/>
        <end position="73"/>
    </location>
</feature>
<gene>
    <name evidence="10" type="primary">uraH</name>
    <name evidence="10" type="ORF">HFV08_23095</name>
</gene>